<protein>
    <submittedName>
        <fullName evidence="4">Amylo-alpha-1,6-glucosidase</fullName>
    </submittedName>
</protein>
<dbReference type="InterPro" id="IPR012341">
    <property type="entry name" value="6hp_glycosidase-like_sf"/>
</dbReference>
<comment type="caution">
    <text evidence="4">The sequence shown here is derived from an EMBL/GenBank/DDBJ whole genome shotgun (WGS) entry which is preliminary data.</text>
</comment>
<dbReference type="InterPro" id="IPR008928">
    <property type="entry name" value="6-hairpin_glycosidase_sf"/>
</dbReference>
<dbReference type="Pfam" id="PF14742">
    <property type="entry name" value="GDE_N_bis"/>
    <property type="match status" value="1"/>
</dbReference>
<feature type="domain" description="Mannosylglycerate hydrolase MGH1-like glycoside hydrolase" evidence="3">
    <location>
        <begin position="414"/>
        <end position="658"/>
    </location>
</feature>
<sequence length="744" mass="82588">MDENGSKGVASQIYTQSGPPPSEVYVTTTGRRPTPADPTPEPAAGIPSGTVRNLPPELGPDAIGVLDGLSFMFSDSAGDVPPGSIGGLVHEDTRFLSRWQLTLNGSRPLLLGSSPVDAFSAAFFLANPDLPDLPANRVGIRRQRLVGEGMYERIGLQCFTDDPVPIQLRLAVGVDFADLFEIKEQVRDRSAQIVRDHAADCSQLSFSYRNGEFTAGTEVRAIPAASRIEDDDLVWDLVLTPGEVWQVELHVPLRYVDRRIVPTRREFGEVFEVGDETDSATRWQAGCPDVRADSDSICDVFHKSVADLVSMRVEKEVRGERVVMIAAGLPWFLTLFGRDSLITSYQVMLGGPELARGALIVVAAHQATELDDFTDREPGKMLHEHRSGELTRLGLKPHNPYYGAADTTQLWLIVLSEYWRWTGDEALLQDVRDNAYAALRWIDEYGDRDGDGYVEYATRSSEGLGNQCWRDSWNGVQFADGTIPVLPIAICEIQGYTYDAKLRMAELADGPYRDPGLARRLRDEAAALADRFNRDFWIEDRGGYYALGLDGDKRRIDSMTSNMGHLLWSGIVPPERAAMVARQLMSDELFSGWGVRTLSTEDRGYNPIGYHLGTVWPHDNSLIAYGLARYGFRAEANRIIEAMLEAARYSDDRLPEAFSGYDRAFGRIPVPYPTACNPQAWASAAPLLFLRTMLGLEARDGQLLLDPAIPERFGRIQMTGVHGFGQRWDLEANGTQGHLRLSDR</sequence>
<dbReference type="EMBL" id="JADPUN010000260">
    <property type="protein sequence ID" value="MBF9133163.1"/>
    <property type="molecule type" value="Genomic_DNA"/>
</dbReference>
<name>A0ABS0H4M1_9ACTN</name>
<dbReference type="InterPro" id="IPR032856">
    <property type="entry name" value="GDE_N_bis"/>
</dbReference>
<gene>
    <name evidence="4" type="ORF">I0C86_30000</name>
</gene>
<feature type="region of interest" description="Disordered" evidence="1">
    <location>
        <begin position="1"/>
        <end position="59"/>
    </location>
</feature>
<keyword evidence="5" id="KW-1185">Reference proteome</keyword>
<proteinExistence type="predicted"/>
<organism evidence="4 5">
    <name type="scientific">Plantactinospora alkalitolerans</name>
    <dbReference type="NCBI Taxonomy" id="2789879"/>
    <lineage>
        <taxon>Bacteria</taxon>
        <taxon>Bacillati</taxon>
        <taxon>Actinomycetota</taxon>
        <taxon>Actinomycetes</taxon>
        <taxon>Micromonosporales</taxon>
        <taxon>Micromonosporaceae</taxon>
        <taxon>Plantactinospora</taxon>
    </lineage>
</organism>
<dbReference type="Proteomes" id="UP000638560">
    <property type="component" value="Unassembled WGS sequence"/>
</dbReference>
<evidence type="ECO:0000313" key="5">
    <source>
        <dbReference type="Proteomes" id="UP000638560"/>
    </source>
</evidence>
<dbReference type="Pfam" id="PF22422">
    <property type="entry name" value="MGH1-like_GH"/>
    <property type="match status" value="1"/>
</dbReference>
<feature type="domain" description="Putative glycogen debranching enzyme N-terminal" evidence="2">
    <location>
        <begin position="67"/>
        <end position="249"/>
    </location>
</feature>
<evidence type="ECO:0000256" key="1">
    <source>
        <dbReference type="SAM" id="MobiDB-lite"/>
    </source>
</evidence>
<evidence type="ECO:0000313" key="4">
    <source>
        <dbReference type="EMBL" id="MBF9133163.1"/>
    </source>
</evidence>
<reference evidence="4 5" key="1">
    <citation type="submission" date="2020-11" db="EMBL/GenBank/DDBJ databases">
        <title>A novel isolate from a Black sea contaminated sediment with potential to produce alkanes: Plantactinospora alkalitolerans sp. nov.</title>
        <authorList>
            <person name="Carro L."/>
            <person name="Veyisoglu A."/>
            <person name="Guven K."/>
            <person name="Schumann P."/>
            <person name="Klenk H.-P."/>
            <person name="Sahin N."/>
        </authorList>
    </citation>
    <scope>NUCLEOTIDE SEQUENCE [LARGE SCALE GENOMIC DNA]</scope>
    <source>
        <strain evidence="4 5">S1510</strain>
    </source>
</reference>
<dbReference type="Gene3D" id="1.50.10.10">
    <property type="match status" value="1"/>
</dbReference>
<accession>A0ABS0H4M1</accession>
<dbReference type="SUPFAM" id="SSF48208">
    <property type="entry name" value="Six-hairpin glycosidases"/>
    <property type="match status" value="1"/>
</dbReference>
<evidence type="ECO:0000259" key="2">
    <source>
        <dbReference type="Pfam" id="PF14742"/>
    </source>
</evidence>
<evidence type="ECO:0000259" key="3">
    <source>
        <dbReference type="Pfam" id="PF22422"/>
    </source>
</evidence>
<dbReference type="InterPro" id="IPR054491">
    <property type="entry name" value="MGH1-like_GH"/>
</dbReference>